<dbReference type="EMBL" id="RRYP01014421">
    <property type="protein sequence ID" value="TNV75983.1"/>
    <property type="molecule type" value="Genomic_DNA"/>
</dbReference>
<keyword evidence="2" id="KW-1185">Reference proteome</keyword>
<dbReference type="AlphaFoldDB" id="A0A8J8NJ33"/>
<proteinExistence type="predicted"/>
<evidence type="ECO:0000313" key="2">
    <source>
        <dbReference type="Proteomes" id="UP000785679"/>
    </source>
</evidence>
<reference evidence="1" key="1">
    <citation type="submission" date="2019-06" db="EMBL/GenBank/DDBJ databases">
        <authorList>
            <person name="Zheng W."/>
        </authorList>
    </citation>
    <scope>NUCLEOTIDE SEQUENCE</scope>
    <source>
        <strain evidence="1">QDHG01</strain>
    </source>
</reference>
<accession>A0A8J8NJ33</accession>
<comment type="caution">
    <text evidence="1">The sequence shown here is derived from an EMBL/GenBank/DDBJ whole genome shotgun (WGS) entry which is preliminary data.</text>
</comment>
<evidence type="ECO:0000313" key="1">
    <source>
        <dbReference type="EMBL" id="TNV75983.1"/>
    </source>
</evidence>
<name>A0A8J8NJ33_HALGN</name>
<gene>
    <name evidence="1" type="ORF">FGO68_gene1241</name>
</gene>
<protein>
    <submittedName>
        <fullName evidence="1">Uncharacterized protein</fullName>
    </submittedName>
</protein>
<sequence>MHGNQNVQIEHIDENDMLPYTEVTYTAAQNNESTFQYQEQPQLHVYAKEPMPTEEELNLRSSYGVLKGISQPLRVGEDRQLKDFFQIKISEEFRYYSTNTIEGYQELPIPEQDAHQQGYENGDGVSRYRDTQEWQDPNAKVSEYFQQALTAGGAPYYGQSVTERVSKMGLHSGGTSQLGLNFV</sequence>
<organism evidence="1 2">
    <name type="scientific">Halteria grandinella</name>
    <dbReference type="NCBI Taxonomy" id="5974"/>
    <lineage>
        <taxon>Eukaryota</taxon>
        <taxon>Sar</taxon>
        <taxon>Alveolata</taxon>
        <taxon>Ciliophora</taxon>
        <taxon>Intramacronucleata</taxon>
        <taxon>Spirotrichea</taxon>
        <taxon>Stichotrichia</taxon>
        <taxon>Sporadotrichida</taxon>
        <taxon>Halteriidae</taxon>
        <taxon>Halteria</taxon>
    </lineage>
</organism>
<dbReference type="Proteomes" id="UP000785679">
    <property type="component" value="Unassembled WGS sequence"/>
</dbReference>